<name>A0A8T3E4Z8_9TELE</name>
<dbReference type="SMART" id="SM00355">
    <property type="entry name" value="ZnF_C2H2"/>
    <property type="match status" value="15"/>
</dbReference>
<feature type="compositionally biased region" description="Basic and acidic residues" evidence="12">
    <location>
        <begin position="489"/>
        <end position="498"/>
    </location>
</feature>
<feature type="domain" description="C2H2-type" evidence="13">
    <location>
        <begin position="842"/>
        <end position="869"/>
    </location>
</feature>
<comment type="caution">
    <text evidence="14">The sequence shown here is derived from an EMBL/GenBank/DDBJ whole genome shotgun (WGS) entry which is preliminary data.</text>
</comment>
<proteinExistence type="inferred from homology"/>
<dbReference type="AlphaFoldDB" id="A0A8T3E4Z8"/>
<feature type="region of interest" description="Disordered" evidence="12">
    <location>
        <begin position="239"/>
        <end position="348"/>
    </location>
</feature>
<organism evidence="14 15">
    <name type="scientific">Albula goreensis</name>
    <dbReference type="NCBI Taxonomy" id="1534307"/>
    <lineage>
        <taxon>Eukaryota</taxon>
        <taxon>Metazoa</taxon>
        <taxon>Chordata</taxon>
        <taxon>Craniata</taxon>
        <taxon>Vertebrata</taxon>
        <taxon>Euteleostomi</taxon>
        <taxon>Actinopterygii</taxon>
        <taxon>Neopterygii</taxon>
        <taxon>Teleostei</taxon>
        <taxon>Albuliformes</taxon>
        <taxon>Albulidae</taxon>
        <taxon>Albula</taxon>
    </lineage>
</organism>
<keyword evidence="3" id="KW-0479">Metal-binding</keyword>
<evidence type="ECO:0000256" key="3">
    <source>
        <dbReference type="ARBA" id="ARBA00022723"/>
    </source>
</evidence>
<dbReference type="EMBL" id="JAERUA010000003">
    <property type="protein sequence ID" value="KAI1901958.1"/>
    <property type="molecule type" value="Genomic_DNA"/>
</dbReference>
<dbReference type="PANTHER" id="PTHR16515">
    <property type="entry name" value="PR DOMAIN ZINC FINGER PROTEIN"/>
    <property type="match status" value="1"/>
</dbReference>
<dbReference type="PROSITE" id="PS50157">
    <property type="entry name" value="ZINC_FINGER_C2H2_2"/>
    <property type="match status" value="13"/>
</dbReference>
<dbReference type="FunFam" id="3.30.160.60:FF:000145">
    <property type="entry name" value="Zinc finger protein 574"/>
    <property type="match status" value="1"/>
</dbReference>
<dbReference type="PANTHER" id="PTHR16515:SF49">
    <property type="entry name" value="GASTRULA ZINC FINGER PROTEIN XLCGF49.1-LIKE-RELATED"/>
    <property type="match status" value="1"/>
</dbReference>
<feature type="domain" description="C2H2-type" evidence="13">
    <location>
        <begin position="571"/>
        <end position="598"/>
    </location>
</feature>
<dbReference type="GO" id="GO:0005634">
    <property type="term" value="C:nucleus"/>
    <property type="evidence" value="ECO:0007669"/>
    <property type="project" value="UniProtKB-SubCell"/>
</dbReference>
<dbReference type="OrthoDB" id="6077919at2759"/>
<keyword evidence="15" id="KW-1185">Reference proteome</keyword>
<feature type="domain" description="C2H2-type" evidence="13">
    <location>
        <begin position="192"/>
        <end position="223"/>
    </location>
</feature>
<dbReference type="GO" id="GO:0010468">
    <property type="term" value="P:regulation of gene expression"/>
    <property type="evidence" value="ECO:0007669"/>
    <property type="project" value="TreeGrafter"/>
</dbReference>
<feature type="region of interest" description="Disordered" evidence="12">
    <location>
        <begin position="480"/>
        <end position="543"/>
    </location>
</feature>
<evidence type="ECO:0000256" key="10">
    <source>
        <dbReference type="ARBA" id="ARBA00023242"/>
    </source>
</evidence>
<dbReference type="FunFam" id="3.30.160.60:FF:000688">
    <property type="entry name" value="zinc finger protein 197 isoform X1"/>
    <property type="match status" value="1"/>
</dbReference>
<evidence type="ECO:0000256" key="8">
    <source>
        <dbReference type="ARBA" id="ARBA00023125"/>
    </source>
</evidence>
<dbReference type="FunFam" id="3.30.160.60:FF:000093">
    <property type="entry name" value="zinc finger protein 668 isoform X1"/>
    <property type="match status" value="1"/>
</dbReference>
<dbReference type="InterPro" id="IPR036236">
    <property type="entry name" value="Znf_C2H2_sf"/>
</dbReference>
<dbReference type="InterPro" id="IPR050331">
    <property type="entry name" value="Zinc_finger"/>
</dbReference>
<feature type="domain" description="C2H2-type" evidence="13">
    <location>
        <begin position="870"/>
        <end position="897"/>
    </location>
</feature>
<dbReference type="FunFam" id="3.30.160.60:FF:000624">
    <property type="entry name" value="zinc finger protein 697"/>
    <property type="match status" value="1"/>
</dbReference>
<protein>
    <recommendedName>
        <fullName evidence="13">C2H2-type domain-containing protein</fullName>
    </recommendedName>
</protein>
<feature type="compositionally biased region" description="Polar residues" evidence="12">
    <location>
        <begin position="511"/>
        <end position="529"/>
    </location>
</feature>
<feature type="region of interest" description="Disordered" evidence="12">
    <location>
        <begin position="454"/>
        <end position="473"/>
    </location>
</feature>
<keyword evidence="4" id="KW-0677">Repeat</keyword>
<keyword evidence="10" id="KW-0539">Nucleus</keyword>
<feature type="domain" description="C2H2-type" evidence="13">
    <location>
        <begin position="543"/>
        <end position="570"/>
    </location>
</feature>
<evidence type="ECO:0000259" key="13">
    <source>
        <dbReference type="PROSITE" id="PS50157"/>
    </source>
</evidence>
<evidence type="ECO:0000256" key="1">
    <source>
        <dbReference type="ARBA" id="ARBA00004123"/>
    </source>
</evidence>
<evidence type="ECO:0000256" key="6">
    <source>
        <dbReference type="ARBA" id="ARBA00022833"/>
    </source>
</evidence>
<evidence type="ECO:0000256" key="7">
    <source>
        <dbReference type="ARBA" id="ARBA00023015"/>
    </source>
</evidence>
<sequence>MCMCVCYHSLQRRDGGKISNAPFCHTSRKGLCRCQYNEPIGASQAQRKPIQSCFTRTSSRFLTKNVISSIRRMDSASSLYMCFPCYQLFSSLEEVLSHQLTCHPDDVGEEATPAAPLGSQTESVAVYQCAEPSPDLQIAPADPPHQKSVQSSLALAQQSCPSSAKPSSPPQQSPIQATQRQPASSSAPLIRYQCGDCGCLFESLAQWQQHRMLGQCTRSGSEPGGKGREQSTLDIAEQEVKEEEQLQERRETQPDETEGRMEDGTGKGDERVGEGGETVTTVELQKESSVREMMVSQDHSYLHHAREKKEENEGAAQVLGGNGMDDQAQDKGTGLSEAGMNDVSQSEVQPTDHLTTAAAPAISSTALTISDQSFLCVCCGSGFSSELALVAHRRTRHGLEEALHCCPVCGETFMNTTLFLYHRRQHRGNEESSGAGSAAGPGNSLRATKRMLGLPLPSAAPPGRMKRKCGSGPIFLQKGQSVLTGPVSKGKDEDRGAETGEGQMELEDDTAQTTQSTVLPGSTPMSSKVSGGKVEPKSPPASHVCPHCGRAFKRRCHLLTHIYSHTGKKRYSCETCNKAFTYKSNLARHRHTHDCTKPYSCERCGKTFTQSGTLKQHWLIHAKADALSQVAARGGEGTDRNGVVFQLPHPCNDCSSSFKTHTQLLIHRHVHTGQYPFSCTVCGQTFLRRKQLQLHSLKHQGKEPISCFRCSAQFLNQSLLDSHLPRCLRKVGQVLGRGRGAGQLECDMCGHRCATQEGLDLHRLSHSGQTPLRCPLAPCRRRFATSAALEAHVLAHCQAPDPDTMGSTPKPRPFHCEHCGKDFTTASSLSVHLRIHTGERPYQCTQCGKRFRQIPHLRDHERLHSGARPFSCSVCGKSFVLAARLAEHARTHSGDKPYACLLCPRAFRSLSNLGKHRKTHGRSPDASKELGSEGEAAVRTILLVQAAPPSLEGDAQAVSITTSSTSSASSPQVLFLHPSMSVGESQEGEVLPIMQHAFQVIVEETI</sequence>
<feature type="region of interest" description="Disordered" evidence="12">
    <location>
        <begin position="135"/>
        <end position="184"/>
    </location>
</feature>
<keyword evidence="8" id="KW-0238">DNA-binding</keyword>
<dbReference type="GO" id="GO:0003677">
    <property type="term" value="F:DNA binding"/>
    <property type="evidence" value="ECO:0007669"/>
    <property type="project" value="UniProtKB-KW"/>
</dbReference>
<dbReference type="SUPFAM" id="SSF57667">
    <property type="entry name" value="beta-beta-alpha zinc fingers"/>
    <property type="match status" value="7"/>
</dbReference>
<dbReference type="FunFam" id="3.30.160.60:FF:000446">
    <property type="entry name" value="Zinc finger protein"/>
    <property type="match status" value="1"/>
</dbReference>
<dbReference type="Pfam" id="PF00096">
    <property type="entry name" value="zf-C2H2"/>
    <property type="match status" value="7"/>
</dbReference>
<evidence type="ECO:0000256" key="11">
    <source>
        <dbReference type="PROSITE-ProRule" id="PRU00042"/>
    </source>
</evidence>
<evidence type="ECO:0000313" key="15">
    <source>
        <dbReference type="Proteomes" id="UP000829720"/>
    </source>
</evidence>
<evidence type="ECO:0000256" key="5">
    <source>
        <dbReference type="ARBA" id="ARBA00022771"/>
    </source>
</evidence>
<evidence type="ECO:0000256" key="4">
    <source>
        <dbReference type="ARBA" id="ARBA00022737"/>
    </source>
</evidence>
<dbReference type="GO" id="GO:0008270">
    <property type="term" value="F:zinc ion binding"/>
    <property type="evidence" value="ECO:0007669"/>
    <property type="project" value="UniProtKB-KW"/>
</dbReference>
<feature type="domain" description="C2H2-type" evidence="13">
    <location>
        <begin position="599"/>
        <end position="626"/>
    </location>
</feature>
<keyword evidence="7" id="KW-0805">Transcription regulation</keyword>
<feature type="domain" description="C2H2-type" evidence="13">
    <location>
        <begin position="744"/>
        <end position="771"/>
    </location>
</feature>
<gene>
    <name evidence="14" type="ORF">AGOR_G00039780</name>
</gene>
<dbReference type="FunFam" id="3.30.160.60:FF:000670">
    <property type="entry name" value="zinc finger protein 22"/>
    <property type="match status" value="1"/>
</dbReference>
<feature type="domain" description="C2H2-type" evidence="13">
    <location>
        <begin position="404"/>
        <end position="431"/>
    </location>
</feature>
<dbReference type="Gene3D" id="3.30.160.60">
    <property type="entry name" value="Classic Zinc Finger"/>
    <property type="match status" value="11"/>
</dbReference>
<comment type="similarity">
    <text evidence="2">Belongs to the krueppel C2H2-type zinc-finger protein family.</text>
</comment>
<keyword evidence="5 11" id="KW-0863">Zinc-finger</keyword>
<feature type="domain" description="C2H2-type" evidence="13">
    <location>
        <begin position="374"/>
        <end position="402"/>
    </location>
</feature>
<evidence type="ECO:0000313" key="14">
    <source>
        <dbReference type="EMBL" id="KAI1901958.1"/>
    </source>
</evidence>
<evidence type="ECO:0000256" key="9">
    <source>
        <dbReference type="ARBA" id="ARBA00023163"/>
    </source>
</evidence>
<dbReference type="PROSITE" id="PS00028">
    <property type="entry name" value="ZINC_FINGER_C2H2_1"/>
    <property type="match status" value="13"/>
</dbReference>
<evidence type="ECO:0000256" key="2">
    <source>
        <dbReference type="ARBA" id="ARBA00006991"/>
    </source>
</evidence>
<dbReference type="InterPro" id="IPR013087">
    <property type="entry name" value="Znf_C2H2_type"/>
</dbReference>
<evidence type="ECO:0000256" key="12">
    <source>
        <dbReference type="SAM" id="MobiDB-lite"/>
    </source>
</evidence>
<feature type="domain" description="C2H2-type" evidence="13">
    <location>
        <begin position="649"/>
        <end position="676"/>
    </location>
</feature>
<keyword evidence="6" id="KW-0862">Zinc</keyword>
<feature type="domain" description="C2H2-type" evidence="13">
    <location>
        <begin position="814"/>
        <end position="841"/>
    </location>
</feature>
<reference evidence="14" key="1">
    <citation type="submission" date="2021-01" db="EMBL/GenBank/DDBJ databases">
        <authorList>
            <person name="Zahm M."/>
            <person name="Roques C."/>
            <person name="Cabau C."/>
            <person name="Klopp C."/>
            <person name="Donnadieu C."/>
            <person name="Jouanno E."/>
            <person name="Lampietro C."/>
            <person name="Louis A."/>
            <person name="Herpin A."/>
            <person name="Echchiki A."/>
            <person name="Berthelot C."/>
            <person name="Parey E."/>
            <person name="Roest-Crollius H."/>
            <person name="Braasch I."/>
            <person name="Postlethwait J."/>
            <person name="Bobe J."/>
            <person name="Montfort J."/>
            <person name="Bouchez O."/>
            <person name="Begum T."/>
            <person name="Mejri S."/>
            <person name="Adams A."/>
            <person name="Chen W.-J."/>
            <person name="Guiguen Y."/>
        </authorList>
    </citation>
    <scope>NUCLEOTIDE SEQUENCE</scope>
    <source>
        <tissue evidence="14">Blood</tissue>
    </source>
</reference>
<dbReference type="Proteomes" id="UP000829720">
    <property type="component" value="Unassembled WGS sequence"/>
</dbReference>
<feature type="domain" description="C2H2-type" evidence="13">
    <location>
        <begin position="677"/>
        <end position="704"/>
    </location>
</feature>
<feature type="compositionally biased region" description="Low complexity" evidence="12">
    <location>
        <begin position="454"/>
        <end position="463"/>
    </location>
</feature>
<accession>A0A8T3E4Z8</accession>
<comment type="subcellular location">
    <subcellularLocation>
        <location evidence="1">Nucleus</location>
    </subcellularLocation>
</comment>
<keyword evidence="9" id="KW-0804">Transcription</keyword>
<feature type="compositionally biased region" description="Basic and acidic residues" evidence="12">
    <location>
        <begin position="243"/>
        <end position="274"/>
    </location>
</feature>
<feature type="compositionally biased region" description="Low complexity" evidence="12">
    <location>
        <begin position="148"/>
        <end position="166"/>
    </location>
</feature>
<feature type="domain" description="C2H2-type" evidence="13">
    <location>
        <begin position="898"/>
        <end position="925"/>
    </location>
</feature>